<evidence type="ECO:0000256" key="14">
    <source>
        <dbReference type="ARBA" id="ARBA00038965"/>
    </source>
</evidence>
<keyword evidence="12 17" id="KW-0456">Lyase</keyword>
<dbReference type="InterPro" id="IPR002129">
    <property type="entry name" value="PyrdxlP-dep_de-COase"/>
</dbReference>
<evidence type="ECO:0000256" key="8">
    <source>
        <dbReference type="ARBA" id="ARBA00022919"/>
    </source>
</evidence>
<dbReference type="InterPro" id="IPR015421">
    <property type="entry name" value="PyrdxlP-dep_Trfase_major"/>
</dbReference>
<evidence type="ECO:0000256" key="17">
    <source>
        <dbReference type="RuleBase" id="RU000382"/>
    </source>
</evidence>
<comment type="similarity">
    <text evidence="13">Belongs to the group II decarboxylase family. Sphingosine-1-phosphate lyase subfamily.</text>
</comment>
<dbReference type="InterPro" id="IPR015422">
    <property type="entry name" value="PyrdxlP-dep_Trfase_small"/>
</dbReference>
<evidence type="ECO:0000313" key="22">
    <source>
        <dbReference type="Proteomes" id="UP000290189"/>
    </source>
</evidence>
<evidence type="ECO:0000313" key="20">
    <source>
        <dbReference type="EMBL" id="SPQ96319.1"/>
    </source>
</evidence>
<evidence type="ECO:0000256" key="4">
    <source>
        <dbReference type="ARBA" id="ARBA00004991"/>
    </source>
</evidence>
<organism evidence="19 21">
    <name type="scientific">Plasmodiophora brassicae</name>
    <name type="common">Clubroot disease agent</name>
    <dbReference type="NCBI Taxonomy" id="37360"/>
    <lineage>
        <taxon>Eukaryota</taxon>
        <taxon>Sar</taxon>
        <taxon>Rhizaria</taxon>
        <taxon>Endomyxa</taxon>
        <taxon>Phytomyxea</taxon>
        <taxon>Plasmodiophorida</taxon>
        <taxon>Plasmodiophoridae</taxon>
        <taxon>Plasmodiophora</taxon>
    </lineage>
</organism>
<dbReference type="InterPro" id="IPR015424">
    <property type="entry name" value="PyrdxlP-dep_Trfase"/>
</dbReference>
<dbReference type="Proteomes" id="UP000039324">
    <property type="component" value="Unassembled WGS sequence"/>
</dbReference>
<evidence type="ECO:0000256" key="11">
    <source>
        <dbReference type="ARBA" id="ARBA00023136"/>
    </source>
</evidence>
<dbReference type="STRING" id="37360.A0A0G4IJH3"/>
<evidence type="ECO:0000256" key="1">
    <source>
        <dbReference type="ARBA" id="ARBA00001933"/>
    </source>
</evidence>
<comment type="subcellular location">
    <subcellularLocation>
        <location evidence="2">Endoplasmic reticulum membrane</location>
        <topology evidence="2">Single-pass membrane protein</topology>
    </subcellularLocation>
</comment>
<dbReference type="EMBL" id="OVEO01000005">
    <property type="protein sequence ID" value="SPQ96319.1"/>
    <property type="molecule type" value="Genomic_DNA"/>
</dbReference>
<evidence type="ECO:0000256" key="2">
    <source>
        <dbReference type="ARBA" id="ARBA00004389"/>
    </source>
</evidence>
<keyword evidence="10" id="KW-0443">Lipid metabolism</keyword>
<dbReference type="Pfam" id="PF00282">
    <property type="entry name" value="Pyridoxal_deC"/>
    <property type="match status" value="1"/>
</dbReference>
<keyword evidence="20" id="KW-0496">Mitochondrion</keyword>
<accession>A0A0G4IJH3</accession>
<evidence type="ECO:0000256" key="13">
    <source>
        <dbReference type="ARBA" id="ARBA00038302"/>
    </source>
</evidence>
<protein>
    <recommendedName>
        <fullName evidence="14">sphinganine-1-phosphate aldolase</fullName>
        <ecNumber evidence="14">4.1.2.27</ecNumber>
    </recommendedName>
    <alternativeName>
        <fullName evidence="15">Sphingosine-1-phosphate aldolase</fullName>
    </alternativeName>
</protein>
<dbReference type="Gene3D" id="3.90.1150.10">
    <property type="entry name" value="Aspartate Aminotransferase, domain 1"/>
    <property type="match status" value="1"/>
</dbReference>
<dbReference type="GO" id="GO:0030170">
    <property type="term" value="F:pyridoxal phosphate binding"/>
    <property type="evidence" value="ECO:0007669"/>
    <property type="project" value="InterPro"/>
</dbReference>
<sequence>MTLAADAQLLVIVGAVVGAGHGIAGAVSLRSRIAALCQGADPFAIVLSTVVATVVVCAGTDLRYAWRQARRAIDRHGLVYLIKLGAFRLLRLLPSVQAKIAREGAKTTKTIQDELLKETRSCKKTTELPAKGLSQEAVLAQLTEWSAKEHRRWDQGQASGAVYHGEEAFSQFLCQASSKFAVANPLHPDLFPFVRKMEAEVVAMTVSLYNGGPGACGTLSSGGTESILLACKAYRDRARALRNVRHPEIIAPITIHAAFEKAAAYFDMTLVHVPIDPQTMQCDINAVRAAITSDTVLIAGSAPSFPHGAIDPIVELAALAQRHGIGFHTDCCLGSYLMPFLSAMGRKVPRFDFSVPGVTSISCDLHKYGFTTKGVSCVMYSNEELRRYQYFASPSWSGGIYASPTLAGSRNGAISVAAWACLMAMGRDGYLRCMERIMASRDVILSGIKAIAELKVLGDPQASVIAFASRDAGTLNIYSVGEAMSKAGWILNTLQNPSCLHICVTYMHGGPVAERFVSDLRDAVSSVLEDPSAYQGGSAAIYGMTASLPDVSIVDDLARTFIDTLFLA</sequence>
<evidence type="ECO:0000256" key="7">
    <source>
        <dbReference type="ARBA" id="ARBA00022898"/>
    </source>
</evidence>
<evidence type="ECO:0000313" key="21">
    <source>
        <dbReference type="Proteomes" id="UP000039324"/>
    </source>
</evidence>
<dbReference type="Gene3D" id="6.10.140.2150">
    <property type="match status" value="1"/>
</dbReference>
<keyword evidence="7 16" id="KW-0663">Pyridoxal phosphate</keyword>
<dbReference type="GO" id="GO:0019752">
    <property type="term" value="P:carboxylic acid metabolic process"/>
    <property type="evidence" value="ECO:0007669"/>
    <property type="project" value="InterPro"/>
</dbReference>
<keyword evidence="6" id="KW-0256">Endoplasmic reticulum</keyword>
<dbReference type="Proteomes" id="UP000290189">
    <property type="component" value="Unassembled WGS sequence"/>
</dbReference>
<keyword evidence="21" id="KW-1185">Reference proteome</keyword>
<evidence type="ECO:0000256" key="15">
    <source>
        <dbReference type="ARBA" id="ARBA00042568"/>
    </source>
</evidence>
<keyword evidence="8" id="KW-0746">Sphingolipid metabolism</keyword>
<evidence type="ECO:0000256" key="10">
    <source>
        <dbReference type="ARBA" id="ARBA00023098"/>
    </source>
</evidence>
<gene>
    <name evidence="19" type="ORF">PBRA_003996</name>
    <name evidence="20" type="ORF">PLBR_LOCUS3534</name>
</gene>
<evidence type="ECO:0000256" key="16">
    <source>
        <dbReference type="PIRSR" id="PIRSR602129-50"/>
    </source>
</evidence>
<dbReference type="OrthoDB" id="10254570at2759"/>
<name>A0A0G4IJH3_PLABS</name>
<feature type="modified residue" description="N6-(pyridoxal phosphate)lysine" evidence="16">
    <location>
        <position position="367"/>
    </location>
</feature>
<evidence type="ECO:0000313" key="19">
    <source>
        <dbReference type="EMBL" id="CEO95230.1"/>
    </source>
</evidence>
<dbReference type="AlphaFoldDB" id="A0A0G4IJH3"/>
<geneLocation type="mitochondrion" evidence="20"/>
<proteinExistence type="inferred from homology"/>
<evidence type="ECO:0000256" key="12">
    <source>
        <dbReference type="ARBA" id="ARBA00023239"/>
    </source>
</evidence>
<dbReference type="PANTHER" id="PTHR42735">
    <property type="match status" value="1"/>
</dbReference>
<dbReference type="Gene3D" id="3.40.640.10">
    <property type="entry name" value="Type I PLP-dependent aspartate aminotransferase-like (Major domain)"/>
    <property type="match status" value="1"/>
</dbReference>
<dbReference type="FunFam" id="6.10.140.2150:FF:000001">
    <property type="entry name" value="Sphingosine-1-phosphate lyase 1"/>
    <property type="match status" value="1"/>
</dbReference>
<reference evidence="20 22" key="2">
    <citation type="submission" date="2018-03" db="EMBL/GenBank/DDBJ databases">
        <authorList>
            <person name="Fogelqvist J."/>
        </authorList>
    </citation>
    <scope>NUCLEOTIDE SEQUENCE [LARGE SCALE GENOMIC DNA]</scope>
</reference>
<evidence type="ECO:0000256" key="6">
    <source>
        <dbReference type="ARBA" id="ARBA00022824"/>
    </source>
</evidence>
<reference evidence="19 21" key="1">
    <citation type="submission" date="2015-02" db="EMBL/GenBank/DDBJ databases">
        <authorList>
            <person name="Chooi Y.-H."/>
        </authorList>
    </citation>
    <scope>NUCLEOTIDE SEQUENCE [LARGE SCALE GENOMIC DNA]</scope>
    <source>
        <strain evidence="19">E3</strain>
    </source>
</reference>
<dbReference type="EC" id="4.1.2.27" evidence="14"/>
<dbReference type="GO" id="GO:0005789">
    <property type="term" value="C:endoplasmic reticulum membrane"/>
    <property type="evidence" value="ECO:0007669"/>
    <property type="project" value="UniProtKB-SubCell"/>
</dbReference>
<dbReference type="GO" id="GO:0008117">
    <property type="term" value="F:sphinganine-1-phosphate aldolase activity"/>
    <property type="evidence" value="ECO:0007669"/>
    <property type="project" value="UniProtKB-EC"/>
</dbReference>
<dbReference type="EMBL" id="CDSF01000013">
    <property type="protein sequence ID" value="CEO95230.1"/>
    <property type="molecule type" value="Genomic_DNA"/>
</dbReference>
<comment type="pathway">
    <text evidence="3">Lipid metabolism; sphingolipid metabolism.</text>
</comment>
<evidence type="ECO:0000256" key="5">
    <source>
        <dbReference type="ARBA" id="ARBA00022692"/>
    </source>
</evidence>
<comment type="pathway">
    <text evidence="4">Sphingolipid metabolism.</text>
</comment>
<evidence type="ECO:0000256" key="9">
    <source>
        <dbReference type="ARBA" id="ARBA00022989"/>
    </source>
</evidence>
<dbReference type="SUPFAM" id="SSF53383">
    <property type="entry name" value="PLP-dependent transferases"/>
    <property type="match status" value="1"/>
</dbReference>
<keyword evidence="5 18" id="KW-0812">Transmembrane</keyword>
<keyword evidence="9 18" id="KW-1133">Transmembrane helix</keyword>
<feature type="transmembrane region" description="Helical" evidence="18">
    <location>
        <begin position="43"/>
        <end position="66"/>
    </location>
</feature>
<dbReference type="GO" id="GO:0030149">
    <property type="term" value="P:sphingolipid catabolic process"/>
    <property type="evidence" value="ECO:0007669"/>
    <property type="project" value="TreeGrafter"/>
</dbReference>
<dbReference type="OMA" id="FKDHQFT"/>
<evidence type="ECO:0000256" key="3">
    <source>
        <dbReference type="ARBA" id="ARBA00004760"/>
    </source>
</evidence>
<dbReference type="PANTHER" id="PTHR42735:SF6">
    <property type="entry name" value="SPHINGOSINE-1-PHOSPHATE LYASE 1"/>
    <property type="match status" value="1"/>
</dbReference>
<keyword evidence="11 18" id="KW-0472">Membrane</keyword>
<dbReference type="FunFam" id="3.40.640.10:FF:000020">
    <property type="entry name" value="sphingosine-1-phosphate lyase 1"/>
    <property type="match status" value="1"/>
</dbReference>
<comment type="cofactor">
    <cofactor evidence="1 16 17">
        <name>pyridoxal 5'-phosphate</name>
        <dbReference type="ChEBI" id="CHEBI:597326"/>
    </cofactor>
</comment>
<dbReference type="InterPro" id="IPR050477">
    <property type="entry name" value="GrpII_AminoAcid_Decarb"/>
</dbReference>
<evidence type="ECO:0000256" key="18">
    <source>
        <dbReference type="SAM" id="Phobius"/>
    </source>
</evidence>